<dbReference type="HAMAP" id="MF_00023">
    <property type="entry name" value="SmpB"/>
    <property type="match status" value="1"/>
</dbReference>
<sequence length="173" mass="19797">MRNIQLEDMMAQKKKKGVKDPNNSIIAQNKKARHNYNIVETYEAGLVLMGTEVKSLRDGGASITDGFCQVNGNEMWLEGIHIAEYGYGTWTNHAARRRRKLLLHRTEINRLGQKLKETGYTVVPLKLYFSNGRAKVEIALATGKREYDKRQALRERQDTLEAARAMRYRNLGG</sequence>
<dbReference type="InterPro" id="IPR020081">
    <property type="entry name" value="SsrA-bd_prot_CS"/>
</dbReference>
<comment type="function">
    <text evidence="3">Required for rescue of stalled ribosomes mediated by trans-translation. Binds to transfer-messenger RNA (tmRNA), required for stable association of tmRNA with ribosomes. tmRNA and SmpB together mimic tRNA shape, replacing the anticodon stem-loop with SmpB. tmRNA is encoded by the ssrA gene; the 2 termini fold to resemble tRNA(Ala) and it encodes a 'tag peptide', a short internal open reading frame. During trans-translation Ala-aminoacylated tmRNA acts like a tRNA, entering the A-site of stalled ribosomes, displacing the stalled mRNA. The ribosome then switches to translate the ORF on the tmRNA; the nascent peptide is terminated with the 'tag peptide' encoded by the tmRNA and targeted for degradation. The ribosome is freed to recommence translation, which seems to be the essential function of trans-translation.</text>
</comment>
<dbReference type="CDD" id="cd09294">
    <property type="entry name" value="SmpB"/>
    <property type="match status" value="1"/>
</dbReference>
<dbReference type="Gene3D" id="2.40.280.10">
    <property type="match status" value="1"/>
</dbReference>
<dbReference type="Proteomes" id="UP000250241">
    <property type="component" value="Chromosome"/>
</dbReference>
<comment type="subcellular location">
    <subcellularLocation>
        <location evidence="3">Cytoplasm</location>
    </subcellularLocation>
    <text evidence="3">The tmRNA-SmpB complex associates with stalled 70S ribosomes.</text>
</comment>
<keyword evidence="1 3" id="KW-0963">Cytoplasm</keyword>
<reference evidence="5 7" key="2">
    <citation type="submission" date="2018-12" db="EMBL/GenBank/DDBJ databases">
        <authorList>
            <consortium name="Pathogen Informatics"/>
        </authorList>
    </citation>
    <scope>NUCLEOTIDE SEQUENCE [LARGE SCALE GENOMIC DNA]</scope>
    <source>
        <strain evidence="5 7">NCTC10207</strain>
    </source>
</reference>
<evidence type="ECO:0000313" key="4">
    <source>
        <dbReference type="EMBL" id="BAV88568.1"/>
    </source>
</evidence>
<name>A0A2Z5R1L1_9MICC</name>
<dbReference type="PANTHER" id="PTHR30308">
    <property type="entry name" value="TMRNA-BINDING COMPONENT OF TRANS-TRANSLATION TAGGING COMPLEX"/>
    <property type="match status" value="1"/>
</dbReference>
<evidence type="ECO:0000313" key="7">
    <source>
        <dbReference type="Proteomes" id="UP000282386"/>
    </source>
</evidence>
<dbReference type="KEGG" id="raj:RA11412_2269"/>
<dbReference type="AlphaFoldDB" id="A0A2Z5R1L1"/>
<dbReference type="GO" id="GO:0070929">
    <property type="term" value="P:trans-translation"/>
    <property type="evidence" value="ECO:0007669"/>
    <property type="project" value="UniProtKB-UniRule"/>
</dbReference>
<keyword evidence="2 3" id="KW-0694">RNA-binding</keyword>
<dbReference type="InterPro" id="IPR000037">
    <property type="entry name" value="SsrA-bd_prot"/>
</dbReference>
<dbReference type="GO" id="GO:0003723">
    <property type="term" value="F:RNA binding"/>
    <property type="evidence" value="ECO:0007669"/>
    <property type="project" value="UniProtKB-UniRule"/>
</dbReference>
<dbReference type="Proteomes" id="UP000282386">
    <property type="component" value="Chromosome"/>
</dbReference>
<dbReference type="Pfam" id="PF01668">
    <property type="entry name" value="SmpB"/>
    <property type="match status" value="1"/>
</dbReference>
<dbReference type="NCBIfam" id="NF003843">
    <property type="entry name" value="PRK05422.1"/>
    <property type="match status" value="1"/>
</dbReference>
<comment type="similarity">
    <text evidence="3">Belongs to the SmpB family.</text>
</comment>
<dbReference type="PROSITE" id="PS01317">
    <property type="entry name" value="SSRP"/>
    <property type="match status" value="1"/>
</dbReference>
<dbReference type="GO" id="GO:0005829">
    <property type="term" value="C:cytosol"/>
    <property type="evidence" value="ECO:0007669"/>
    <property type="project" value="TreeGrafter"/>
</dbReference>
<evidence type="ECO:0000313" key="5">
    <source>
        <dbReference type="EMBL" id="VEI23418.1"/>
    </source>
</evidence>
<dbReference type="EMBL" id="LR134479">
    <property type="protein sequence ID" value="VEI23418.1"/>
    <property type="molecule type" value="Genomic_DNA"/>
</dbReference>
<dbReference type="EMBL" id="AP017895">
    <property type="protein sequence ID" value="BAV88568.1"/>
    <property type="molecule type" value="Genomic_DNA"/>
</dbReference>
<reference evidence="4 6" key="1">
    <citation type="submission" date="2016-10" db="EMBL/GenBank/DDBJ databases">
        <title>Genome sequence of Rothia aeria strain JCM11412.</title>
        <authorList>
            <person name="Nambu T."/>
        </authorList>
    </citation>
    <scope>NUCLEOTIDE SEQUENCE [LARGE SCALE GENOMIC DNA]</scope>
    <source>
        <strain evidence="4 6">JCM 11412</strain>
    </source>
</reference>
<dbReference type="NCBIfam" id="TIGR00086">
    <property type="entry name" value="smpB"/>
    <property type="match status" value="1"/>
</dbReference>
<dbReference type="InterPro" id="IPR023620">
    <property type="entry name" value="SmpB"/>
</dbReference>
<dbReference type="PANTHER" id="PTHR30308:SF2">
    <property type="entry name" value="SSRA-BINDING PROTEIN"/>
    <property type="match status" value="1"/>
</dbReference>
<evidence type="ECO:0000313" key="6">
    <source>
        <dbReference type="Proteomes" id="UP000250241"/>
    </source>
</evidence>
<organism evidence="4 6">
    <name type="scientific">Rothia aeria</name>
    <dbReference type="NCBI Taxonomy" id="172042"/>
    <lineage>
        <taxon>Bacteria</taxon>
        <taxon>Bacillati</taxon>
        <taxon>Actinomycetota</taxon>
        <taxon>Actinomycetes</taxon>
        <taxon>Micrococcales</taxon>
        <taxon>Micrococcaceae</taxon>
        <taxon>Rothia</taxon>
    </lineage>
</organism>
<gene>
    <name evidence="3 5" type="primary">smpB</name>
    <name evidence="5" type="ORF">NCTC10207_01526</name>
    <name evidence="4" type="ORF">RA11412_2269</name>
</gene>
<protein>
    <recommendedName>
        <fullName evidence="3">SsrA-binding protein</fullName>
    </recommendedName>
    <alternativeName>
        <fullName evidence="3">Small protein B</fullName>
    </alternativeName>
</protein>
<dbReference type="SUPFAM" id="SSF74982">
    <property type="entry name" value="Small protein B (SmpB)"/>
    <property type="match status" value="1"/>
</dbReference>
<keyword evidence="6" id="KW-1185">Reference proteome</keyword>
<evidence type="ECO:0000256" key="3">
    <source>
        <dbReference type="HAMAP-Rule" id="MF_00023"/>
    </source>
</evidence>
<proteinExistence type="inferred from homology"/>
<evidence type="ECO:0000256" key="1">
    <source>
        <dbReference type="ARBA" id="ARBA00022490"/>
    </source>
</evidence>
<accession>A0A2Z5R1L1</accession>
<dbReference type="GO" id="GO:0070930">
    <property type="term" value="P:trans-translation-dependent protein tagging"/>
    <property type="evidence" value="ECO:0007669"/>
    <property type="project" value="TreeGrafter"/>
</dbReference>
<evidence type="ECO:0000256" key="2">
    <source>
        <dbReference type="ARBA" id="ARBA00022884"/>
    </source>
</evidence>